<keyword evidence="4" id="KW-1185">Reference proteome</keyword>
<feature type="compositionally biased region" description="Low complexity" evidence="1">
    <location>
        <begin position="125"/>
        <end position="153"/>
    </location>
</feature>
<evidence type="ECO:0000256" key="1">
    <source>
        <dbReference type="SAM" id="MobiDB-lite"/>
    </source>
</evidence>
<dbReference type="Proteomes" id="UP001221757">
    <property type="component" value="Unassembled WGS sequence"/>
</dbReference>
<keyword evidence="2" id="KW-0812">Transmembrane</keyword>
<sequence>MLQLIKDDIGAYLRAPLGHQDSHKPLLSLTLSVSPRGIDSAELTSASEAGKLGPQKTRTVVSRVRAMARQHAPLQFFLRISQAAILLGCVVAQTGGLFSECGGCALNESRSPNNAESEGGAKSQTTSPLSVASTAPPTTTTSEPPTSPISTSSELAGTSLTSFGSGIPASTSSNSDTLAPENTSVGTQTYPPPVAGIRKSSVAAGTIAGIVIGIIAFLMLMVFIMAYTRGHFRRRRGRILARWRPMYLESTAGNGPTLPVAGSASQTDGRVGTRLKSFLAQAAASTIRSHGPAERQEYLRNRILAAQRELAALNDGSSPFSSDTKSSGDDVQDGSEQVGQLNEGVQERTEVMQERIRMLEAQLQSQWAFGLTDEPPPGYFE</sequence>
<protein>
    <submittedName>
        <fullName evidence="3">Uncharacterized protein</fullName>
    </submittedName>
</protein>
<organism evidence="3 4">
    <name type="scientific">Mycena rosella</name>
    <name type="common">Pink bonnet</name>
    <name type="synonym">Agaricus rosellus</name>
    <dbReference type="NCBI Taxonomy" id="1033263"/>
    <lineage>
        <taxon>Eukaryota</taxon>
        <taxon>Fungi</taxon>
        <taxon>Dikarya</taxon>
        <taxon>Basidiomycota</taxon>
        <taxon>Agaricomycotina</taxon>
        <taxon>Agaricomycetes</taxon>
        <taxon>Agaricomycetidae</taxon>
        <taxon>Agaricales</taxon>
        <taxon>Marasmiineae</taxon>
        <taxon>Mycenaceae</taxon>
        <taxon>Mycena</taxon>
    </lineage>
</organism>
<dbReference type="EMBL" id="JARKIE010000033">
    <property type="protein sequence ID" value="KAJ7696708.1"/>
    <property type="molecule type" value="Genomic_DNA"/>
</dbReference>
<comment type="caution">
    <text evidence="3">The sequence shown here is derived from an EMBL/GenBank/DDBJ whole genome shotgun (WGS) entry which is preliminary data.</text>
</comment>
<keyword evidence="2" id="KW-0472">Membrane</keyword>
<feature type="region of interest" description="Disordered" evidence="1">
    <location>
        <begin position="109"/>
        <end position="192"/>
    </location>
</feature>
<dbReference type="AlphaFoldDB" id="A0AAD7GLL3"/>
<name>A0AAD7GLL3_MYCRO</name>
<feature type="region of interest" description="Disordered" evidence="1">
    <location>
        <begin position="314"/>
        <end position="338"/>
    </location>
</feature>
<proteinExistence type="predicted"/>
<feature type="compositionally biased region" description="Polar residues" evidence="1">
    <location>
        <begin position="154"/>
        <end position="189"/>
    </location>
</feature>
<accession>A0AAD7GLL3</accession>
<evidence type="ECO:0000256" key="2">
    <source>
        <dbReference type="SAM" id="Phobius"/>
    </source>
</evidence>
<feature type="compositionally biased region" description="Polar residues" evidence="1">
    <location>
        <begin position="315"/>
        <end position="325"/>
    </location>
</feature>
<reference evidence="3" key="1">
    <citation type="submission" date="2023-03" db="EMBL/GenBank/DDBJ databases">
        <title>Massive genome expansion in bonnet fungi (Mycena s.s.) driven by repeated elements and novel gene families across ecological guilds.</title>
        <authorList>
            <consortium name="Lawrence Berkeley National Laboratory"/>
            <person name="Harder C.B."/>
            <person name="Miyauchi S."/>
            <person name="Viragh M."/>
            <person name="Kuo A."/>
            <person name="Thoen E."/>
            <person name="Andreopoulos B."/>
            <person name="Lu D."/>
            <person name="Skrede I."/>
            <person name="Drula E."/>
            <person name="Henrissat B."/>
            <person name="Morin E."/>
            <person name="Kohler A."/>
            <person name="Barry K."/>
            <person name="LaButti K."/>
            <person name="Morin E."/>
            <person name="Salamov A."/>
            <person name="Lipzen A."/>
            <person name="Mereny Z."/>
            <person name="Hegedus B."/>
            <person name="Baldrian P."/>
            <person name="Stursova M."/>
            <person name="Weitz H."/>
            <person name="Taylor A."/>
            <person name="Grigoriev I.V."/>
            <person name="Nagy L.G."/>
            <person name="Martin F."/>
            <person name="Kauserud H."/>
        </authorList>
    </citation>
    <scope>NUCLEOTIDE SEQUENCE</scope>
    <source>
        <strain evidence="3">CBHHK067</strain>
    </source>
</reference>
<keyword evidence="2" id="KW-1133">Transmembrane helix</keyword>
<feature type="transmembrane region" description="Helical" evidence="2">
    <location>
        <begin position="207"/>
        <end position="228"/>
    </location>
</feature>
<gene>
    <name evidence="3" type="ORF">B0H17DRAFT_1130736</name>
</gene>
<evidence type="ECO:0000313" key="3">
    <source>
        <dbReference type="EMBL" id="KAJ7696708.1"/>
    </source>
</evidence>
<evidence type="ECO:0000313" key="4">
    <source>
        <dbReference type="Proteomes" id="UP001221757"/>
    </source>
</evidence>